<dbReference type="CDD" id="cd00513">
    <property type="entry name" value="Ribosomal_L32_L32e"/>
    <property type="match status" value="1"/>
</dbReference>
<accession>A0ABD3QHU1</accession>
<dbReference type="SMART" id="SM01393">
    <property type="entry name" value="Ribosomal_L32e"/>
    <property type="match status" value="1"/>
</dbReference>
<dbReference type="PANTHER" id="PTHR23413">
    <property type="entry name" value="60S RIBOSOMAL PROTEIN L32 AND DNA-DIRECTED RNA POLYMERASE II, SUBUNIT N"/>
    <property type="match status" value="1"/>
</dbReference>
<protein>
    <recommendedName>
        <fullName evidence="6">60S ribosomal protein L32</fullName>
    </recommendedName>
</protein>
<organism evidence="4 5">
    <name type="scientific">Cyclotella atomus</name>
    <dbReference type="NCBI Taxonomy" id="382360"/>
    <lineage>
        <taxon>Eukaryota</taxon>
        <taxon>Sar</taxon>
        <taxon>Stramenopiles</taxon>
        <taxon>Ochrophyta</taxon>
        <taxon>Bacillariophyta</taxon>
        <taxon>Coscinodiscophyceae</taxon>
        <taxon>Thalassiosirophycidae</taxon>
        <taxon>Stephanodiscales</taxon>
        <taxon>Stephanodiscaceae</taxon>
        <taxon>Cyclotella</taxon>
    </lineage>
</organism>
<proteinExistence type="inferred from homology"/>
<sequence>MIMVSCLWSDERASKPTVFIYTQQQATMAGVQPLNKKTIIKKRTKKFARHQSDQFMRIQRSSWRKPKGIDGRVRRRFKGAVPMPSIGYGSDKKTRNVLPNGFKSVVVANVSELEMLMMHNRTYAATVAHSVSSRVRRDIVERAEQLSIRVTNAAAKLRAEEDA</sequence>
<dbReference type="InterPro" id="IPR036351">
    <property type="entry name" value="Ribosomal_eL32_sf"/>
</dbReference>
<dbReference type="Pfam" id="PF01655">
    <property type="entry name" value="Ribosomal_L32e"/>
    <property type="match status" value="1"/>
</dbReference>
<gene>
    <name evidence="4" type="ORF">ACHAWO_007426</name>
</gene>
<evidence type="ECO:0000313" key="5">
    <source>
        <dbReference type="Proteomes" id="UP001530400"/>
    </source>
</evidence>
<evidence type="ECO:0008006" key="6">
    <source>
        <dbReference type="Google" id="ProtNLM"/>
    </source>
</evidence>
<dbReference type="GO" id="GO:1990904">
    <property type="term" value="C:ribonucleoprotein complex"/>
    <property type="evidence" value="ECO:0007669"/>
    <property type="project" value="UniProtKB-KW"/>
</dbReference>
<evidence type="ECO:0000256" key="3">
    <source>
        <dbReference type="ARBA" id="ARBA00023274"/>
    </source>
</evidence>
<keyword evidence="3" id="KW-0687">Ribonucleoprotein</keyword>
<comment type="similarity">
    <text evidence="1">Belongs to the eukaryotic ribosomal protein eL32 family.</text>
</comment>
<dbReference type="GO" id="GO:0005840">
    <property type="term" value="C:ribosome"/>
    <property type="evidence" value="ECO:0007669"/>
    <property type="project" value="UniProtKB-KW"/>
</dbReference>
<evidence type="ECO:0000313" key="4">
    <source>
        <dbReference type="EMBL" id="KAL3799086.1"/>
    </source>
</evidence>
<dbReference type="AlphaFoldDB" id="A0ABD3QHU1"/>
<dbReference type="SUPFAM" id="SSF52042">
    <property type="entry name" value="Ribosomal protein L32e"/>
    <property type="match status" value="1"/>
</dbReference>
<reference evidence="4 5" key="1">
    <citation type="submission" date="2024-10" db="EMBL/GenBank/DDBJ databases">
        <title>Updated reference genomes for cyclostephanoid diatoms.</title>
        <authorList>
            <person name="Roberts W.R."/>
            <person name="Alverson A.J."/>
        </authorList>
    </citation>
    <scope>NUCLEOTIDE SEQUENCE [LARGE SCALE GENOMIC DNA]</scope>
    <source>
        <strain evidence="4 5">AJA010-31</strain>
    </source>
</reference>
<evidence type="ECO:0000256" key="2">
    <source>
        <dbReference type="ARBA" id="ARBA00022980"/>
    </source>
</evidence>
<keyword evidence="5" id="KW-1185">Reference proteome</keyword>
<comment type="caution">
    <text evidence="4">The sequence shown here is derived from an EMBL/GenBank/DDBJ whole genome shotgun (WGS) entry which is preliminary data.</text>
</comment>
<dbReference type="EMBL" id="JALLPJ020000196">
    <property type="protein sequence ID" value="KAL3799086.1"/>
    <property type="molecule type" value="Genomic_DNA"/>
</dbReference>
<dbReference type="Proteomes" id="UP001530400">
    <property type="component" value="Unassembled WGS sequence"/>
</dbReference>
<name>A0ABD3QHU1_9STRA</name>
<dbReference type="PANTHER" id="PTHR23413:SF1">
    <property type="entry name" value="RIBOSOMAL PROTEIN L32"/>
    <property type="match status" value="1"/>
</dbReference>
<keyword evidence="2" id="KW-0689">Ribosomal protein</keyword>
<dbReference type="InterPro" id="IPR001515">
    <property type="entry name" value="Ribosomal_eL32"/>
</dbReference>
<evidence type="ECO:0000256" key="1">
    <source>
        <dbReference type="ARBA" id="ARBA00008431"/>
    </source>
</evidence>